<dbReference type="InterPro" id="IPR050595">
    <property type="entry name" value="Bact_response_regulator"/>
</dbReference>
<evidence type="ECO:0000256" key="2">
    <source>
        <dbReference type="PROSITE-ProRule" id="PRU00169"/>
    </source>
</evidence>
<dbReference type="Pfam" id="PF07689">
    <property type="entry name" value="KaiB"/>
    <property type="match status" value="1"/>
</dbReference>
<keyword evidence="5" id="KW-1185">Reference proteome</keyword>
<sequence length="236" mass="25386">MGVSEATRPNGQVLCVDDDEAARYLLGRALELAGFAVTTAGGVREGLEVLRRRRFNLVISDYRMPDGTGTWMLKQASSAGLLEGTEVLIFTGSTHVEDAAGLKIVSKQRGTDHIVAQVLKLLGAPAPRAAAQGQGPQESAMSRIELVLYTAGRSAASLRALRQMKTLLSGYEAAQVDFKIIDLAEGRPASADEDHILLTPTLVQRSPLPRTWVVGDLEDTTLVADLLDHSGVERRQ</sequence>
<dbReference type="Gene3D" id="3.40.50.2300">
    <property type="match status" value="1"/>
</dbReference>
<evidence type="ECO:0000259" key="3">
    <source>
        <dbReference type="PROSITE" id="PS50110"/>
    </source>
</evidence>
<dbReference type="InterPro" id="IPR036249">
    <property type="entry name" value="Thioredoxin-like_sf"/>
</dbReference>
<name>A0ABX9K5C3_9BACT</name>
<evidence type="ECO:0000313" key="4">
    <source>
        <dbReference type="EMBL" id="REG33415.1"/>
    </source>
</evidence>
<dbReference type="PANTHER" id="PTHR44591:SF3">
    <property type="entry name" value="RESPONSE REGULATORY DOMAIN-CONTAINING PROTEIN"/>
    <property type="match status" value="1"/>
</dbReference>
<dbReference type="PROSITE" id="PS50110">
    <property type="entry name" value="RESPONSE_REGULATORY"/>
    <property type="match status" value="1"/>
</dbReference>
<dbReference type="Pfam" id="PF00072">
    <property type="entry name" value="Response_reg"/>
    <property type="match status" value="1"/>
</dbReference>
<feature type="modified residue" description="4-aspartylphosphate" evidence="2">
    <location>
        <position position="61"/>
    </location>
</feature>
<dbReference type="InterPro" id="IPR011649">
    <property type="entry name" value="KaiB_domain"/>
</dbReference>
<protein>
    <submittedName>
        <fullName evidence="4">Two-component system response regulator GlrR</fullName>
    </submittedName>
</protein>
<comment type="caution">
    <text evidence="4">The sequence shown here is derived from an EMBL/GenBank/DDBJ whole genome shotgun (WGS) entry which is preliminary data.</text>
</comment>
<dbReference type="InterPro" id="IPR001789">
    <property type="entry name" value="Sig_transdc_resp-reg_receiver"/>
</dbReference>
<evidence type="ECO:0000313" key="5">
    <source>
        <dbReference type="Proteomes" id="UP000256345"/>
    </source>
</evidence>
<dbReference type="PANTHER" id="PTHR44591">
    <property type="entry name" value="STRESS RESPONSE REGULATOR PROTEIN 1"/>
    <property type="match status" value="1"/>
</dbReference>
<dbReference type="InterPro" id="IPR011006">
    <property type="entry name" value="CheY-like_superfamily"/>
</dbReference>
<dbReference type="SUPFAM" id="SSF52172">
    <property type="entry name" value="CheY-like"/>
    <property type="match status" value="1"/>
</dbReference>
<dbReference type="Gene3D" id="3.40.30.10">
    <property type="entry name" value="Glutaredoxin"/>
    <property type="match status" value="1"/>
</dbReference>
<dbReference type="SUPFAM" id="SSF52833">
    <property type="entry name" value="Thioredoxin-like"/>
    <property type="match status" value="1"/>
</dbReference>
<feature type="domain" description="Response regulatory" evidence="3">
    <location>
        <begin position="12"/>
        <end position="122"/>
    </location>
</feature>
<organism evidence="4 5">
    <name type="scientific">Archangium gephyra</name>
    <dbReference type="NCBI Taxonomy" id="48"/>
    <lineage>
        <taxon>Bacteria</taxon>
        <taxon>Pseudomonadati</taxon>
        <taxon>Myxococcota</taxon>
        <taxon>Myxococcia</taxon>
        <taxon>Myxococcales</taxon>
        <taxon>Cystobacterineae</taxon>
        <taxon>Archangiaceae</taxon>
        <taxon>Archangium</taxon>
    </lineage>
</organism>
<dbReference type="EMBL" id="QUMU01000004">
    <property type="protein sequence ID" value="REG33415.1"/>
    <property type="molecule type" value="Genomic_DNA"/>
</dbReference>
<dbReference type="Proteomes" id="UP000256345">
    <property type="component" value="Unassembled WGS sequence"/>
</dbReference>
<gene>
    <name evidence="4" type="ORF">ATI61_104706</name>
</gene>
<dbReference type="CDD" id="cd00156">
    <property type="entry name" value="REC"/>
    <property type="match status" value="1"/>
</dbReference>
<proteinExistence type="predicted"/>
<evidence type="ECO:0000256" key="1">
    <source>
        <dbReference type="ARBA" id="ARBA00022553"/>
    </source>
</evidence>
<keyword evidence="1 2" id="KW-0597">Phosphoprotein</keyword>
<accession>A0ABX9K5C3</accession>
<reference evidence="4 5" key="1">
    <citation type="submission" date="2018-08" db="EMBL/GenBank/DDBJ databases">
        <title>Genomic Encyclopedia of Archaeal and Bacterial Type Strains, Phase II (KMG-II): from individual species to whole genera.</title>
        <authorList>
            <person name="Goeker M."/>
        </authorList>
    </citation>
    <scope>NUCLEOTIDE SEQUENCE [LARGE SCALE GENOMIC DNA]</scope>
    <source>
        <strain evidence="4 5">DSM 2261</strain>
    </source>
</reference>
<dbReference type="SMART" id="SM01248">
    <property type="entry name" value="KaiB"/>
    <property type="match status" value="1"/>
</dbReference>
<dbReference type="SMART" id="SM00448">
    <property type="entry name" value="REC"/>
    <property type="match status" value="1"/>
</dbReference>